<dbReference type="EMBL" id="KZ623370">
    <property type="protein sequence ID" value="RQO93455.1"/>
    <property type="molecule type" value="Genomic_DNA"/>
</dbReference>
<sequence length="47" mass="5145">MWWDVDHAYKVGSSAAVIWPARSKPGVEPRHLSEDLGVSALRVEGIA</sequence>
<dbReference type="InParanoid" id="A0A3N7FF28"/>
<gene>
    <name evidence="1" type="ORF">POPTR_T061150</name>
</gene>
<evidence type="ECO:0000313" key="1">
    <source>
        <dbReference type="EMBL" id="RQO93455.1"/>
    </source>
</evidence>
<dbReference type="AlphaFoldDB" id="A0A3N7FF28"/>
<protein>
    <submittedName>
        <fullName evidence="1">Uncharacterized protein</fullName>
    </submittedName>
</protein>
<reference evidence="1" key="2">
    <citation type="submission" date="2017-07" db="EMBL/GenBank/DDBJ databases">
        <title>WGS assembly of Populus trichocarpa.</title>
        <authorList>
            <person name="Tuskan G."/>
            <person name="Difazio S."/>
            <person name="Jansson S."/>
            <person name="Bohlmann J."/>
            <person name="Grigoriev I."/>
            <person name="Hellsten U."/>
            <person name="Putnam N."/>
            <person name="Ralph S."/>
            <person name="Rombauts S."/>
            <person name="Salamov A."/>
            <person name="Schein J."/>
            <person name="Sterck L."/>
            <person name="Aerts A."/>
            <person name="Bhalerao R."/>
            <person name="Bhalerao R."/>
            <person name="Blaudez D."/>
            <person name="Boerjan W."/>
            <person name="Brun A."/>
            <person name="Brunner A."/>
            <person name="Busov V."/>
            <person name="Campbell M."/>
            <person name="Carlson J."/>
            <person name="Chalot M."/>
            <person name="Chapman J."/>
            <person name="Chen G."/>
            <person name="Cooper D."/>
            <person name="Coutinho P."/>
            <person name="Couturier J."/>
            <person name="Covert S."/>
            <person name="Cronk Q."/>
            <person name="Cunningham R."/>
            <person name="Davis J."/>
            <person name="Degroeve S."/>
            <person name="Dejardin A."/>
            <person name="Depamphilis C."/>
            <person name="Detter J."/>
            <person name="Dirks B."/>
            <person name="Dubchak I."/>
            <person name="Duplessis S."/>
            <person name="Ehlting J."/>
            <person name="Ellis B."/>
            <person name="Gendler K."/>
            <person name="Goodstein D."/>
            <person name="Gribskov M."/>
            <person name="Grimwood J."/>
            <person name="Groover A."/>
            <person name="Gunter L."/>
            <person name="Hamberger B."/>
            <person name="Heinze B."/>
            <person name="Helariutta Y."/>
            <person name="Henrissat B."/>
            <person name="Holligan D."/>
            <person name="Holt R."/>
            <person name="Huang W."/>
            <person name="Islam-Faridi N."/>
            <person name="Jones S."/>
            <person name="Jones-Rhoades M."/>
            <person name="Jorgensen R."/>
            <person name="Joshi C."/>
            <person name="Kangasjarvi J."/>
            <person name="Karlsson J."/>
            <person name="Kelleher C."/>
            <person name="Kirkpatrick R."/>
            <person name="Kirst M."/>
            <person name="Kohler A."/>
            <person name="Kalluri U."/>
            <person name="Larimer F."/>
            <person name="Leebens-Mack J."/>
            <person name="Leple J."/>
            <person name="Locascio P."/>
            <person name="Lou Y."/>
            <person name="Lucas S."/>
            <person name="Martin F."/>
            <person name="Montanini B."/>
            <person name="Napoli C."/>
            <person name="Nelson D."/>
            <person name="Nelson C."/>
            <person name="Nieminen K."/>
            <person name="Nilsson O."/>
            <person name="Pereda V."/>
            <person name="Peter G."/>
            <person name="Philippe R."/>
            <person name="Pilate G."/>
            <person name="Poliakov A."/>
            <person name="Razumovskaya J."/>
            <person name="Richardson P."/>
            <person name="Rinaldi C."/>
            <person name="Ritland K."/>
            <person name="Rouze P."/>
            <person name="Ryaboy D."/>
            <person name="Schmutz J."/>
            <person name="Schrader J."/>
            <person name="Segerman B."/>
            <person name="Shin H."/>
            <person name="Siddiqui A."/>
            <person name="Sterky F."/>
            <person name="Terry A."/>
            <person name="Tsai C."/>
            <person name="Uberbacher E."/>
            <person name="Unneberg P."/>
            <person name="Vahala J."/>
            <person name="Wall K."/>
            <person name="Wessler S."/>
            <person name="Yang G."/>
            <person name="Yin T."/>
            <person name="Douglas C."/>
            <person name="Marra M."/>
            <person name="Sandberg G."/>
            <person name="Van De Peer Y."/>
            <person name="Rokhsar D."/>
        </authorList>
    </citation>
    <scope>NUCLEOTIDE SEQUENCE</scope>
    <source>
        <strain evidence="1">Nisqually-1</strain>
    </source>
</reference>
<name>A0A3N7FF28_POPTR</name>
<proteinExistence type="predicted"/>
<organism evidence="1">
    <name type="scientific">Populus trichocarpa</name>
    <name type="common">Western balsam poplar</name>
    <name type="synonym">Populus balsamifera subsp. trichocarpa</name>
    <dbReference type="NCBI Taxonomy" id="3694"/>
    <lineage>
        <taxon>Eukaryota</taxon>
        <taxon>Viridiplantae</taxon>
        <taxon>Streptophyta</taxon>
        <taxon>Embryophyta</taxon>
        <taxon>Tracheophyta</taxon>
        <taxon>Spermatophyta</taxon>
        <taxon>Magnoliopsida</taxon>
        <taxon>eudicotyledons</taxon>
        <taxon>Gunneridae</taxon>
        <taxon>Pentapetalae</taxon>
        <taxon>rosids</taxon>
        <taxon>fabids</taxon>
        <taxon>Malpighiales</taxon>
        <taxon>Salicaceae</taxon>
        <taxon>Saliceae</taxon>
        <taxon>Populus</taxon>
    </lineage>
</organism>
<reference evidence="1" key="1">
    <citation type="journal article" date="2006" name="Science">
        <title>The genome of black cottonwood, Populus trichocarpa (Torr. &amp; Gray).</title>
        <authorList>
            <person name="Tuskan G.A."/>
            <person name="Difazio S."/>
            <person name="Jansson S."/>
            <person name="Bohlmann J."/>
            <person name="Grigoriev I."/>
            <person name="Hellsten U."/>
            <person name="Putnam N."/>
            <person name="Ralph S."/>
            <person name="Rombauts S."/>
            <person name="Salamov A."/>
            <person name="Schein J."/>
            <person name="Sterck L."/>
            <person name="Aerts A."/>
            <person name="Bhalerao R.R."/>
            <person name="Bhalerao R.P."/>
            <person name="Blaudez D."/>
            <person name="Boerjan W."/>
            <person name="Brun A."/>
            <person name="Brunner A."/>
            <person name="Busov V."/>
            <person name="Campbell M."/>
            <person name="Carlson J."/>
            <person name="Chalot M."/>
            <person name="Chapman J."/>
            <person name="Chen G.L."/>
            <person name="Cooper D."/>
            <person name="Coutinho P.M."/>
            <person name="Couturier J."/>
            <person name="Covert S."/>
            <person name="Cronk Q."/>
            <person name="Cunningham R."/>
            <person name="Davis J."/>
            <person name="Degroeve S."/>
            <person name="Dejardin A."/>
            <person name="Depamphilis C."/>
            <person name="Detter J."/>
            <person name="Dirks B."/>
            <person name="Dubchak I."/>
            <person name="Duplessis S."/>
            <person name="Ehlting J."/>
            <person name="Ellis B."/>
            <person name="Gendler K."/>
            <person name="Goodstein D."/>
            <person name="Gribskov M."/>
            <person name="Grimwood J."/>
            <person name="Groover A."/>
            <person name="Gunter L."/>
            <person name="Hamberger B."/>
            <person name="Heinze B."/>
            <person name="Helariutta Y."/>
            <person name="Henrissat B."/>
            <person name="Holligan D."/>
            <person name="Holt R."/>
            <person name="Huang W."/>
            <person name="Islam-Faridi N."/>
            <person name="Jones S."/>
            <person name="Jones-Rhoades M."/>
            <person name="Jorgensen R."/>
            <person name="Joshi C."/>
            <person name="Kangasjarvi J."/>
            <person name="Karlsson J."/>
            <person name="Kelleher C."/>
            <person name="Kirkpatrick R."/>
            <person name="Kirst M."/>
            <person name="Kohler A."/>
            <person name="Kalluri U."/>
            <person name="Larimer F."/>
            <person name="Leebens-Mack J."/>
            <person name="Leple J.C."/>
            <person name="Locascio P."/>
            <person name="Lou Y."/>
            <person name="Lucas S."/>
            <person name="Martin F."/>
            <person name="Montanini B."/>
            <person name="Napoli C."/>
            <person name="Nelson D.R."/>
            <person name="Nelson C."/>
            <person name="Nieminen K."/>
            <person name="Nilsson O."/>
            <person name="Pereda V."/>
            <person name="Peter G."/>
            <person name="Philippe R."/>
            <person name="Pilate G."/>
            <person name="Poliakov A."/>
            <person name="Razumovskaya J."/>
            <person name="Richardson P."/>
            <person name="Rinaldi C."/>
            <person name="Ritland K."/>
            <person name="Rouze P."/>
            <person name="Ryaboy D."/>
            <person name="Schmutz J."/>
            <person name="Schrader J."/>
            <person name="Segerman B."/>
            <person name="Shin H."/>
            <person name="Siddiqui A."/>
            <person name="Sterky F."/>
            <person name="Terry A."/>
            <person name="Tsai C.J."/>
            <person name="Uberbacher E."/>
            <person name="Unneberg P."/>
            <person name="Vahala J."/>
            <person name="Wall K."/>
            <person name="Wessler S."/>
            <person name="Yang G."/>
            <person name="Yin T."/>
            <person name="Douglas C."/>
            <person name="Marra M."/>
            <person name="Sandberg G."/>
            <person name="Van de Peer Y."/>
            <person name="Rokhsar D."/>
        </authorList>
    </citation>
    <scope>NUCLEOTIDE SEQUENCE [LARGE SCALE GENOMIC DNA]</scope>
    <source>
        <strain evidence="1">Nisqually-1</strain>
    </source>
</reference>
<accession>A0A3N7FF28</accession>